<dbReference type="InterPro" id="IPR024388">
    <property type="entry name" value="Ribosomal_mL58"/>
</dbReference>
<dbReference type="EMBL" id="JAKLMC020000002">
    <property type="protein sequence ID" value="KAK5957902.1"/>
    <property type="molecule type" value="Genomic_DNA"/>
</dbReference>
<reference evidence="1 2" key="1">
    <citation type="submission" date="2022-12" db="EMBL/GenBank/DDBJ databases">
        <title>Genomic features and morphological characterization of a novel Knufia sp. strain isolated from spacecraft assembly facility.</title>
        <authorList>
            <person name="Teixeira M."/>
            <person name="Chander A.M."/>
            <person name="Stajich J.E."/>
            <person name="Venkateswaran K."/>
        </authorList>
    </citation>
    <scope>NUCLEOTIDE SEQUENCE [LARGE SCALE GENOMIC DNA]</scope>
    <source>
        <strain evidence="1 2">FJI-L2-BK-P2</strain>
    </source>
</reference>
<gene>
    <name evidence="1" type="ORF">OHC33_001091</name>
</gene>
<dbReference type="GO" id="GO:0003735">
    <property type="term" value="F:structural constituent of ribosome"/>
    <property type="evidence" value="ECO:0007669"/>
    <property type="project" value="TreeGrafter"/>
</dbReference>
<accession>A0AAN8I795</accession>
<dbReference type="PANTHER" id="PTHR28266">
    <property type="entry name" value="54S RIBOSOMAL PROTEIN L20, MITOCHONDRIAL"/>
    <property type="match status" value="1"/>
</dbReference>
<organism evidence="1 2">
    <name type="scientific">Knufia fluminis</name>
    <dbReference type="NCBI Taxonomy" id="191047"/>
    <lineage>
        <taxon>Eukaryota</taxon>
        <taxon>Fungi</taxon>
        <taxon>Dikarya</taxon>
        <taxon>Ascomycota</taxon>
        <taxon>Pezizomycotina</taxon>
        <taxon>Eurotiomycetes</taxon>
        <taxon>Chaetothyriomycetidae</taxon>
        <taxon>Chaetothyriales</taxon>
        <taxon>Trichomeriaceae</taxon>
        <taxon>Knufia</taxon>
    </lineage>
</organism>
<dbReference type="Pfam" id="PF12824">
    <property type="entry name" value="MRP-L20"/>
    <property type="match status" value="1"/>
</dbReference>
<evidence type="ECO:0000313" key="2">
    <source>
        <dbReference type="Proteomes" id="UP001316803"/>
    </source>
</evidence>
<dbReference type="AlphaFoldDB" id="A0AAN8I795"/>
<evidence type="ECO:0000313" key="1">
    <source>
        <dbReference type="EMBL" id="KAK5957902.1"/>
    </source>
</evidence>
<comment type="caution">
    <text evidence="1">The sequence shown here is derived from an EMBL/GenBank/DDBJ whole genome shotgun (WGS) entry which is preliminary data.</text>
</comment>
<dbReference type="Proteomes" id="UP001316803">
    <property type="component" value="Unassembled WGS sequence"/>
</dbReference>
<keyword evidence="2" id="KW-1185">Reference proteome</keyword>
<name>A0AAN8I795_9EURO</name>
<dbReference type="PANTHER" id="PTHR28266:SF1">
    <property type="entry name" value="LARGE RIBOSOMAL SUBUNIT PROTEIN ML58"/>
    <property type="match status" value="1"/>
</dbReference>
<protein>
    <submittedName>
        <fullName evidence="1">Uncharacterized protein</fullName>
    </submittedName>
</protein>
<dbReference type="GO" id="GO:0005762">
    <property type="term" value="C:mitochondrial large ribosomal subunit"/>
    <property type="evidence" value="ECO:0007669"/>
    <property type="project" value="TreeGrafter"/>
</dbReference>
<proteinExistence type="predicted"/>
<sequence length="210" mass="23935">MNSLAPLPAASTVSSRFYKLCATVLNTTTKRHQSSYRRARSRLNVKPDPNFLPSKTIPHDHIIHNPPPSMPNVFHTPAIFLPKDDKRNLIQTPQTKSLLAGTSAFTPSGKERLPPPVRKPYEKRYHLTEADFDEMRKLRGADPLTWSVKKLSKKFDCSGILVSMATEGLAKNKQAMQKAVTDVIKSRWGAKRTVAREDRQLRREQWYKDT</sequence>